<dbReference type="AlphaFoldDB" id="A0A1G6HFP4"/>
<gene>
    <name evidence="3" type="ORF">SAMN05421733_105155</name>
</gene>
<name>A0A1G6HFP4_9GAMM</name>
<keyword evidence="4" id="KW-1185">Reference proteome</keyword>
<accession>A0A1G6HFP4</accession>
<dbReference type="SUPFAM" id="SSF55008">
    <property type="entry name" value="HMA, heavy metal-associated domain"/>
    <property type="match status" value="1"/>
</dbReference>
<keyword evidence="1" id="KW-0479">Metal-binding</keyword>
<reference evidence="4" key="1">
    <citation type="submission" date="2016-09" db="EMBL/GenBank/DDBJ databases">
        <authorList>
            <person name="Varghese N."/>
            <person name="Submissions S."/>
        </authorList>
    </citation>
    <scope>NUCLEOTIDE SEQUENCE [LARGE SCALE GENOMIC DNA]</scope>
    <source>
        <strain evidence="4">ANC 4422</strain>
    </source>
</reference>
<dbReference type="Gene3D" id="3.30.70.100">
    <property type="match status" value="1"/>
</dbReference>
<dbReference type="EMBL" id="FMYL01000005">
    <property type="protein sequence ID" value="SDB93062.1"/>
    <property type="molecule type" value="Genomic_DNA"/>
</dbReference>
<dbReference type="Pfam" id="PF00403">
    <property type="entry name" value="HMA"/>
    <property type="match status" value="1"/>
</dbReference>
<evidence type="ECO:0000313" key="3">
    <source>
        <dbReference type="EMBL" id="SDB93062.1"/>
    </source>
</evidence>
<dbReference type="InterPro" id="IPR006121">
    <property type="entry name" value="HMA_dom"/>
</dbReference>
<dbReference type="GO" id="GO:0046872">
    <property type="term" value="F:metal ion binding"/>
    <property type="evidence" value="ECO:0007669"/>
    <property type="project" value="UniProtKB-KW"/>
</dbReference>
<evidence type="ECO:0000256" key="1">
    <source>
        <dbReference type="ARBA" id="ARBA00022723"/>
    </source>
</evidence>
<proteinExistence type="predicted"/>
<organism evidence="3 4">
    <name type="scientific">Acinetobacter boissieri</name>
    <dbReference type="NCBI Taxonomy" id="1219383"/>
    <lineage>
        <taxon>Bacteria</taxon>
        <taxon>Pseudomonadati</taxon>
        <taxon>Pseudomonadota</taxon>
        <taxon>Gammaproteobacteria</taxon>
        <taxon>Moraxellales</taxon>
        <taxon>Moraxellaceae</taxon>
        <taxon>Acinetobacter</taxon>
    </lineage>
</organism>
<dbReference type="STRING" id="1219383.SAMN05421733_105155"/>
<protein>
    <submittedName>
        <fullName evidence="3">Copper chaperone</fullName>
    </submittedName>
</protein>
<evidence type="ECO:0000259" key="2">
    <source>
        <dbReference type="PROSITE" id="PS50846"/>
    </source>
</evidence>
<dbReference type="PROSITE" id="PS50846">
    <property type="entry name" value="HMA_2"/>
    <property type="match status" value="1"/>
</dbReference>
<dbReference type="InterPro" id="IPR036163">
    <property type="entry name" value="HMA_dom_sf"/>
</dbReference>
<dbReference type="Proteomes" id="UP000242501">
    <property type="component" value="Unassembled WGS sequence"/>
</dbReference>
<dbReference type="RefSeq" id="WP_092747944.1">
    <property type="nucleotide sequence ID" value="NZ_FMYL01000005.1"/>
</dbReference>
<dbReference type="CDD" id="cd00371">
    <property type="entry name" value="HMA"/>
    <property type="match status" value="1"/>
</dbReference>
<feature type="domain" description="HMA" evidence="2">
    <location>
        <begin position="1"/>
        <end position="62"/>
    </location>
</feature>
<dbReference type="InterPro" id="IPR017969">
    <property type="entry name" value="Heavy-metal-associated_CS"/>
</dbReference>
<dbReference type="OrthoDB" id="9814359at2"/>
<sequence>MKFSIPNMTCGGCVRGVTATIQDLDPQATVSADLSNKTIEVTSILEANHIQQALKADDFPATLV</sequence>
<evidence type="ECO:0000313" key="4">
    <source>
        <dbReference type="Proteomes" id="UP000242501"/>
    </source>
</evidence>
<dbReference type="PROSITE" id="PS01047">
    <property type="entry name" value="HMA_1"/>
    <property type="match status" value="1"/>
</dbReference>